<protein>
    <recommendedName>
        <fullName evidence="3">WXG100 family type VII secretion target</fullName>
    </recommendedName>
</protein>
<dbReference type="Gene3D" id="1.10.287.1060">
    <property type="entry name" value="ESAT-6-like"/>
    <property type="match status" value="1"/>
</dbReference>
<name>A0A1S1M670_MYCCH</name>
<dbReference type="SUPFAM" id="SSF140453">
    <property type="entry name" value="EsxAB dimer-like"/>
    <property type="match status" value="1"/>
</dbReference>
<dbReference type="AlphaFoldDB" id="A0A1S1M670"/>
<dbReference type="InterPro" id="IPR036689">
    <property type="entry name" value="ESAT-6-like_sf"/>
</dbReference>
<sequence length="103" mass="11304">MSGVLGVPPEQMHQSAAKLHEIARNLKDQHEQAHGAVSDLLAGFGESQSRAALAARLEQWEEETRSHHQHLTTHAENHVRIANKFVDADNLDAQATGEIVGKQ</sequence>
<reference evidence="1 2" key="1">
    <citation type="submission" date="2016-10" db="EMBL/GenBank/DDBJ databases">
        <title>Evaluation of Human, Veterinary and Environmental Mycobacterium chelonae Isolates by Core Genome Phylogenomic Analysis, Targeted Gene Comparison, and Anti-microbial Susceptibility Patterns: A Tale of Mistaken Identities.</title>
        <authorList>
            <person name="Fogelson S.B."/>
            <person name="Camus A.C."/>
            <person name="Lorenz W."/>
            <person name="Vasireddy R."/>
            <person name="Vasireddy S."/>
            <person name="Smith T."/>
            <person name="Brown-Elliott B.A."/>
            <person name="Wallace R.J.Jr."/>
            <person name="Hasan N.A."/>
            <person name="Reischl U."/>
            <person name="Sanchez S."/>
        </authorList>
    </citation>
    <scope>NUCLEOTIDE SEQUENCE [LARGE SCALE GENOMIC DNA]</scope>
    <source>
        <strain evidence="1 2">15518</strain>
    </source>
</reference>
<evidence type="ECO:0000313" key="1">
    <source>
        <dbReference type="EMBL" id="OHU78776.1"/>
    </source>
</evidence>
<keyword evidence="2" id="KW-1185">Reference proteome</keyword>
<comment type="caution">
    <text evidence="1">The sequence shown here is derived from an EMBL/GenBank/DDBJ whole genome shotgun (WGS) entry which is preliminary data.</text>
</comment>
<evidence type="ECO:0008006" key="3">
    <source>
        <dbReference type="Google" id="ProtNLM"/>
    </source>
</evidence>
<organism evidence="1 2">
    <name type="scientific">Mycobacteroides chelonae</name>
    <name type="common">Mycobacterium chelonae</name>
    <dbReference type="NCBI Taxonomy" id="1774"/>
    <lineage>
        <taxon>Bacteria</taxon>
        <taxon>Bacillati</taxon>
        <taxon>Actinomycetota</taxon>
        <taxon>Actinomycetes</taxon>
        <taxon>Mycobacteriales</taxon>
        <taxon>Mycobacteriaceae</taxon>
        <taxon>Mycobacteroides</taxon>
    </lineage>
</organism>
<gene>
    <name evidence="1" type="ORF">BKG84_10590</name>
</gene>
<dbReference type="Proteomes" id="UP000179441">
    <property type="component" value="Unassembled WGS sequence"/>
</dbReference>
<dbReference type="RefSeq" id="WP_070950306.1">
    <property type="nucleotide sequence ID" value="NZ_CP050145.1"/>
</dbReference>
<accession>A0A1S1M670</accession>
<evidence type="ECO:0000313" key="2">
    <source>
        <dbReference type="Proteomes" id="UP000179441"/>
    </source>
</evidence>
<dbReference type="InterPro" id="IPR010310">
    <property type="entry name" value="T7SS_ESAT-6-like"/>
</dbReference>
<dbReference type="EMBL" id="MLIS01000001">
    <property type="protein sequence ID" value="OHU78776.1"/>
    <property type="molecule type" value="Genomic_DNA"/>
</dbReference>
<proteinExistence type="predicted"/>
<dbReference type="Pfam" id="PF06013">
    <property type="entry name" value="WXG100"/>
    <property type="match status" value="1"/>
</dbReference>